<gene>
    <name evidence="2" type="ORF">O987_05910</name>
</gene>
<evidence type="ECO:0000313" key="3">
    <source>
        <dbReference type="Proteomes" id="UP000028782"/>
    </source>
</evidence>
<dbReference type="Pfam" id="PF06676">
    <property type="entry name" value="DUF1178"/>
    <property type="match status" value="1"/>
</dbReference>
<dbReference type="Proteomes" id="UP000028782">
    <property type="component" value="Chromosome"/>
</dbReference>
<dbReference type="AlphaFoldDB" id="A0A076PKW0"/>
<reference evidence="2 3" key="1">
    <citation type="journal article" date="2014" name="Genome Announc.">
        <title>Complete Genome Sequence of Polychlorinated Biphenyl Degrader Comamonas testosteroni TK102 (NBRC 109938).</title>
        <authorList>
            <person name="Fukuda K."/>
            <person name="Hosoyama A."/>
            <person name="Tsuchikane K."/>
            <person name="Ohji S."/>
            <person name="Yamazoe A."/>
            <person name="Fujita N."/>
            <person name="Shintani M."/>
            <person name="Kimbara K."/>
        </authorList>
    </citation>
    <scope>NUCLEOTIDE SEQUENCE [LARGE SCALE GENOMIC DNA]</scope>
    <source>
        <strain evidence="2">TK102</strain>
    </source>
</reference>
<feature type="compositionally biased region" description="Low complexity" evidence="1">
    <location>
        <begin position="56"/>
        <end position="76"/>
    </location>
</feature>
<evidence type="ECO:0008006" key="4">
    <source>
        <dbReference type="Google" id="ProtNLM"/>
    </source>
</evidence>
<dbReference type="RefSeq" id="WP_043371110.1">
    <property type="nucleotide sequence ID" value="NZ_CP006704.1"/>
</dbReference>
<name>A0A076PKW0_COMTE</name>
<accession>A0A076PKW0</accession>
<feature type="region of interest" description="Disordered" evidence="1">
    <location>
        <begin position="55"/>
        <end position="76"/>
    </location>
</feature>
<evidence type="ECO:0000313" key="2">
    <source>
        <dbReference type="EMBL" id="AIJ45341.1"/>
    </source>
</evidence>
<proteinExistence type="predicted"/>
<evidence type="ECO:0000256" key="1">
    <source>
        <dbReference type="SAM" id="MobiDB-lite"/>
    </source>
</evidence>
<dbReference type="InterPro" id="IPR009562">
    <property type="entry name" value="DUF1178"/>
</dbReference>
<organism evidence="2 3">
    <name type="scientific">Comamonas testosteroni TK102</name>
    <dbReference type="NCBI Taxonomy" id="1392005"/>
    <lineage>
        <taxon>Bacteria</taxon>
        <taxon>Pseudomonadati</taxon>
        <taxon>Pseudomonadota</taxon>
        <taxon>Betaproteobacteria</taxon>
        <taxon>Burkholderiales</taxon>
        <taxon>Comamonadaceae</taxon>
        <taxon>Comamonas</taxon>
    </lineage>
</organism>
<sequence length="170" mass="18228">MKVLDLHCPAGHVFEGWFASEDDFQNQLQRKLVQCPVCGDSDVTKRLSAPRLNLGAQPPKAAQASQPAPAAAPVLPAASPEISAEARAHLQSMQAAWMQWSRKVAQSSEDVGKKFAEEARRIHYGETEERAIRGQTSAREAMELIEEGIGVLPLALPESASGEGGSGSLQ</sequence>
<dbReference type="PIRSF" id="PIRSF032131">
    <property type="entry name" value="UCP032131"/>
    <property type="match status" value="1"/>
</dbReference>
<dbReference type="HOGENOM" id="CLU_112041_1_0_4"/>
<dbReference type="EMBL" id="CP006704">
    <property type="protein sequence ID" value="AIJ45341.1"/>
    <property type="molecule type" value="Genomic_DNA"/>
</dbReference>
<dbReference type="KEGG" id="ctes:O987_05910"/>
<protein>
    <recommendedName>
        <fullName evidence="4">DUF1178 family protein</fullName>
    </recommendedName>
</protein>